<protein>
    <recommendedName>
        <fullName evidence="3">GAG-pre-integrase domain-containing protein</fullName>
    </recommendedName>
</protein>
<organism evidence="1 2">
    <name type="scientific">Popillia japonica</name>
    <name type="common">Japanese beetle</name>
    <dbReference type="NCBI Taxonomy" id="7064"/>
    <lineage>
        <taxon>Eukaryota</taxon>
        <taxon>Metazoa</taxon>
        <taxon>Ecdysozoa</taxon>
        <taxon>Arthropoda</taxon>
        <taxon>Hexapoda</taxon>
        <taxon>Insecta</taxon>
        <taxon>Pterygota</taxon>
        <taxon>Neoptera</taxon>
        <taxon>Endopterygota</taxon>
        <taxon>Coleoptera</taxon>
        <taxon>Polyphaga</taxon>
        <taxon>Scarabaeiformia</taxon>
        <taxon>Scarabaeidae</taxon>
        <taxon>Rutelinae</taxon>
        <taxon>Popillia</taxon>
    </lineage>
</organism>
<evidence type="ECO:0000313" key="1">
    <source>
        <dbReference type="EMBL" id="KAK9703169.1"/>
    </source>
</evidence>
<accession>A0AAW1JHF4</accession>
<name>A0AAW1JHF4_POPJA</name>
<evidence type="ECO:0000313" key="2">
    <source>
        <dbReference type="Proteomes" id="UP001458880"/>
    </source>
</evidence>
<dbReference type="AlphaFoldDB" id="A0AAW1JHF4"/>
<comment type="caution">
    <text evidence="1">The sequence shown here is derived from an EMBL/GenBank/DDBJ whole genome shotgun (WGS) entry which is preliminary data.</text>
</comment>
<dbReference type="Proteomes" id="UP001458880">
    <property type="component" value="Unassembled WGS sequence"/>
</dbReference>
<sequence>MAGSSSFTVPILESNNFDNWLFRLTTLFKRDQCEEALEAPPVETDSIEIKNKFQRADAKAQAIIVQGITDKHLDIIKDSKSAREQLKALKDVFVRTSSFTKLSLWRKLINLKLGVNEKLDMDNIKILPNPVSVYIANGEILKTNKLGILTARCQGHIVNIEALIVPKIKHNLISASKMTSKGHKIIVGKRNTIIKGHNFELKCENKSGLYILNLDSIIEKNENCHAIIDEQIWHKRLGHAGKDALRTNMA</sequence>
<evidence type="ECO:0008006" key="3">
    <source>
        <dbReference type="Google" id="ProtNLM"/>
    </source>
</evidence>
<reference evidence="1 2" key="1">
    <citation type="journal article" date="2024" name="BMC Genomics">
        <title>De novo assembly and annotation of Popillia japonica's genome with initial clues to its potential as an invasive pest.</title>
        <authorList>
            <person name="Cucini C."/>
            <person name="Boschi S."/>
            <person name="Funari R."/>
            <person name="Cardaioli E."/>
            <person name="Iannotti N."/>
            <person name="Marturano G."/>
            <person name="Paoli F."/>
            <person name="Bruttini M."/>
            <person name="Carapelli A."/>
            <person name="Frati F."/>
            <person name="Nardi F."/>
        </authorList>
    </citation>
    <scope>NUCLEOTIDE SEQUENCE [LARGE SCALE GENOMIC DNA]</scope>
    <source>
        <strain evidence="1">DMR45628</strain>
    </source>
</reference>
<keyword evidence="2" id="KW-1185">Reference proteome</keyword>
<gene>
    <name evidence="1" type="ORF">QE152_g29486</name>
</gene>
<dbReference type="EMBL" id="JASPKY010000375">
    <property type="protein sequence ID" value="KAK9703169.1"/>
    <property type="molecule type" value="Genomic_DNA"/>
</dbReference>
<proteinExistence type="predicted"/>
<dbReference type="Pfam" id="PF14223">
    <property type="entry name" value="Retrotran_gag_2"/>
    <property type="match status" value="1"/>
</dbReference>